<evidence type="ECO:0000313" key="3">
    <source>
        <dbReference type="Proteomes" id="UP001064489"/>
    </source>
</evidence>
<evidence type="ECO:0000259" key="1">
    <source>
        <dbReference type="SMART" id="SM00256"/>
    </source>
</evidence>
<accession>A0AAD5IDC5</accession>
<dbReference type="EMBL" id="JAJSOW010000106">
    <property type="protein sequence ID" value="KAI9160232.1"/>
    <property type="molecule type" value="Genomic_DNA"/>
</dbReference>
<dbReference type="Pfam" id="PF23622">
    <property type="entry name" value="LRR_At1g61320_AtMIF1"/>
    <property type="match status" value="2"/>
</dbReference>
<proteinExistence type="predicted"/>
<dbReference type="SUPFAM" id="SSF81383">
    <property type="entry name" value="F-box domain"/>
    <property type="match status" value="1"/>
</dbReference>
<dbReference type="InterPro" id="IPR055357">
    <property type="entry name" value="LRR_At1g61320_AtMIF1"/>
</dbReference>
<dbReference type="PANTHER" id="PTHR34145">
    <property type="entry name" value="OS02G0105600 PROTEIN"/>
    <property type="match status" value="1"/>
</dbReference>
<dbReference type="Proteomes" id="UP001064489">
    <property type="component" value="Chromosome 2"/>
</dbReference>
<dbReference type="Gene3D" id="3.80.10.10">
    <property type="entry name" value="Ribonuclease Inhibitor"/>
    <property type="match status" value="1"/>
</dbReference>
<dbReference type="InterPro" id="IPR036047">
    <property type="entry name" value="F-box-like_dom_sf"/>
</dbReference>
<dbReference type="SUPFAM" id="SSF52047">
    <property type="entry name" value="RNI-like"/>
    <property type="match status" value="1"/>
</dbReference>
<reference evidence="2" key="2">
    <citation type="submission" date="2023-02" db="EMBL/GenBank/DDBJ databases">
        <authorList>
            <person name="Swenson N.G."/>
            <person name="Wegrzyn J.L."/>
            <person name="Mcevoy S.L."/>
        </authorList>
    </citation>
    <scope>NUCLEOTIDE SEQUENCE</scope>
    <source>
        <strain evidence="2">91603</strain>
        <tissue evidence="2">Leaf</tissue>
    </source>
</reference>
<dbReference type="InterPro" id="IPR053772">
    <property type="entry name" value="At1g61320/At1g61330-like"/>
</dbReference>
<keyword evidence="3" id="KW-1185">Reference proteome</keyword>
<name>A0AAD5IDC5_ACENE</name>
<dbReference type="SMART" id="SM00256">
    <property type="entry name" value="FBOX"/>
    <property type="match status" value="1"/>
</dbReference>
<dbReference type="Pfam" id="PF00646">
    <property type="entry name" value="F-box"/>
    <property type="match status" value="1"/>
</dbReference>
<protein>
    <recommendedName>
        <fullName evidence="1">F-box domain-containing protein</fullName>
    </recommendedName>
</protein>
<dbReference type="Gene3D" id="1.20.1280.50">
    <property type="match status" value="1"/>
</dbReference>
<feature type="domain" description="F-box" evidence="1">
    <location>
        <begin position="23"/>
        <end position="63"/>
    </location>
</feature>
<sequence>MIQGGFDMTKKIKTEEVDRISDLPELIVHHIFLFLSFKEIVQTCVLSKRWEKAWHSHPVLEFDGTIFGRDLWDPYPYNYVKLKEIQNRRLKLFNCLEQILRIRHCREMTSITKFTLEVDIYNDVEFVPFVERCICYALGSNVKKLKLKFGFWHGLFNLPQIVLCAKSVVVLKLRNCYLKLPRSNMNLSSLKKLSLWNVYADDRVIENIVGGIPLIEEMSFRDCKGLRSLDLFGLDRLVDISLVHDFELKRVSIKALNLHSFEIFAPMKLYEINLDYCKSLKRLSLGATSIKDEWLCCLVSKLPLLECLGIGSCDCLESVKISCPTLKTLRISECSKLVELKIDTPNLSVLHYWGDMISFSSNAFALSDIDIKLIPIKFDSEWYIKYIELVAQLHHFSESLVLNVNSGEEVIVPKNLRHTLSSPLSSGKHLFIEFNKEPSTLQVSNIVDGLLWILPHTKNASIISSLIYSFQFSYKKDIVYEGKTACCCKSLPISCWQHCIKEVTLEKVFRRRRLKSLDAIEKSLRNRNRHCKDLVSMKKFTIVMKLLEDQEFAPFVDRCVSYAIGCNVKKLRLDFGLDYNDDEDEGDREKRWYNLPPMVLCAKSLEVLKLGRCKFSYKKPLVYEGEASSCFKSHPISCWQHCIEEVELQIRNSDRNNIKGCSLKGAEFLEKIDGLCSLRSMMKSA</sequence>
<evidence type="ECO:0000313" key="2">
    <source>
        <dbReference type="EMBL" id="KAI9160232.1"/>
    </source>
</evidence>
<dbReference type="InterPro" id="IPR032675">
    <property type="entry name" value="LRR_dom_sf"/>
</dbReference>
<dbReference type="InterPro" id="IPR001810">
    <property type="entry name" value="F-box_dom"/>
</dbReference>
<gene>
    <name evidence="2" type="ORF">LWI28_006404</name>
</gene>
<comment type="caution">
    <text evidence="2">The sequence shown here is derived from an EMBL/GenBank/DDBJ whole genome shotgun (WGS) entry which is preliminary data.</text>
</comment>
<dbReference type="PANTHER" id="PTHR34145:SF28">
    <property type="entry name" value="F-BOX DOMAIN-CONTAINING PROTEIN"/>
    <property type="match status" value="1"/>
</dbReference>
<organism evidence="2 3">
    <name type="scientific">Acer negundo</name>
    <name type="common">Box elder</name>
    <dbReference type="NCBI Taxonomy" id="4023"/>
    <lineage>
        <taxon>Eukaryota</taxon>
        <taxon>Viridiplantae</taxon>
        <taxon>Streptophyta</taxon>
        <taxon>Embryophyta</taxon>
        <taxon>Tracheophyta</taxon>
        <taxon>Spermatophyta</taxon>
        <taxon>Magnoliopsida</taxon>
        <taxon>eudicotyledons</taxon>
        <taxon>Gunneridae</taxon>
        <taxon>Pentapetalae</taxon>
        <taxon>rosids</taxon>
        <taxon>malvids</taxon>
        <taxon>Sapindales</taxon>
        <taxon>Sapindaceae</taxon>
        <taxon>Hippocastanoideae</taxon>
        <taxon>Acereae</taxon>
        <taxon>Acer</taxon>
    </lineage>
</organism>
<dbReference type="AlphaFoldDB" id="A0AAD5IDC5"/>
<reference evidence="2" key="1">
    <citation type="journal article" date="2022" name="Plant J.">
        <title>Strategies of tolerance reflected in two North American maple genomes.</title>
        <authorList>
            <person name="McEvoy S.L."/>
            <person name="Sezen U.U."/>
            <person name="Trouern-Trend A."/>
            <person name="McMahon S.M."/>
            <person name="Schaberg P.G."/>
            <person name="Yang J."/>
            <person name="Wegrzyn J.L."/>
            <person name="Swenson N.G."/>
        </authorList>
    </citation>
    <scope>NUCLEOTIDE SEQUENCE</scope>
    <source>
        <strain evidence="2">91603</strain>
    </source>
</reference>